<feature type="chain" id="PRO_5030675313" description="Pectin acetylesterase" evidence="1">
    <location>
        <begin position="20"/>
        <end position="425"/>
    </location>
</feature>
<evidence type="ECO:0000313" key="2">
    <source>
        <dbReference type="EMBL" id="CAD9748986.1"/>
    </source>
</evidence>
<name>A0A7S2X7J1_9EUKA</name>
<dbReference type="Pfam" id="PF03283">
    <property type="entry name" value="PAE"/>
    <property type="match status" value="1"/>
</dbReference>
<organism evidence="2">
    <name type="scientific">Lotharella oceanica</name>
    <dbReference type="NCBI Taxonomy" id="641309"/>
    <lineage>
        <taxon>Eukaryota</taxon>
        <taxon>Sar</taxon>
        <taxon>Rhizaria</taxon>
        <taxon>Cercozoa</taxon>
        <taxon>Chlorarachniophyceae</taxon>
        <taxon>Lotharella</taxon>
    </lineage>
</organism>
<dbReference type="EMBL" id="HBHP01003988">
    <property type="protein sequence ID" value="CAD9748986.1"/>
    <property type="molecule type" value="Transcribed_RNA"/>
</dbReference>
<evidence type="ECO:0008006" key="3">
    <source>
        <dbReference type="Google" id="ProtNLM"/>
    </source>
</evidence>
<keyword evidence="1" id="KW-0732">Signal</keyword>
<dbReference type="GO" id="GO:0016787">
    <property type="term" value="F:hydrolase activity"/>
    <property type="evidence" value="ECO:0007669"/>
    <property type="project" value="InterPro"/>
</dbReference>
<feature type="signal peptide" evidence="1">
    <location>
        <begin position="1"/>
        <end position="19"/>
    </location>
</feature>
<dbReference type="PANTHER" id="PTHR21562">
    <property type="entry name" value="NOTUM-RELATED"/>
    <property type="match status" value="1"/>
</dbReference>
<dbReference type="AlphaFoldDB" id="A0A7S2X7J1"/>
<reference evidence="2" key="1">
    <citation type="submission" date="2021-01" db="EMBL/GenBank/DDBJ databases">
        <authorList>
            <person name="Corre E."/>
            <person name="Pelletier E."/>
            <person name="Niang G."/>
            <person name="Scheremetjew M."/>
            <person name="Finn R."/>
            <person name="Kale V."/>
            <person name="Holt S."/>
            <person name="Cochrane G."/>
            <person name="Meng A."/>
            <person name="Brown T."/>
            <person name="Cohen L."/>
        </authorList>
    </citation>
    <scope>NUCLEOTIDE SEQUENCE</scope>
    <source>
        <strain evidence="2">CCMP622</strain>
    </source>
</reference>
<protein>
    <recommendedName>
        <fullName evidence="3">Pectin acetylesterase</fullName>
    </recommendedName>
</protein>
<dbReference type="InterPro" id="IPR004963">
    <property type="entry name" value="PAE/NOTUM"/>
</dbReference>
<gene>
    <name evidence="2" type="ORF">LSP00402_LOCUS2497</name>
</gene>
<sequence length="425" mass="46654">MSPMWLLLVCAMGPAAADGDLTLHLIDQDLADQRGAYCLDGSRPGFYYAPATSVELNTTWIIYLQGGGFCADNDDCADRSTTDLGSSSTWDKTMSGSSVIDSDSSINPLFADAHRVYIPYCDGWFFSGNKDDPVVVNGKTIYFRGKRNLVAVLDTLDPLGLWDVENLMLSGCSAGALADYMQGDYMGDRYADAQKFGIAPLSGFFPVHASKAGDYDFIAQLLISSKLHNVTGGFDGNKCYEAAQRGEISNPHFCGLSNYSYAYMTSNIFMINSALDAYSLQNIYDGDTDCQHDEFNDCSMKQISDFDAWESDFLAQVEMASQFTKDGNGAFIESCLEHCAAEDSKTFASLSIDGLTISQALQQWWESNGADPAADHTYTPCTLKKLGEHQCNPTCPNQENYMEISRMKKRNVPSTPHAYDTPMGH</sequence>
<evidence type="ECO:0000256" key="1">
    <source>
        <dbReference type="SAM" id="SignalP"/>
    </source>
</evidence>
<dbReference type="PANTHER" id="PTHR21562:SF67">
    <property type="entry name" value="PECTIN ACETYLESTERASE"/>
    <property type="match status" value="1"/>
</dbReference>
<accession>A0A7S2X7J1</accession>
<proteinExistence type="predicted"/>